<dbReference type="Proteomes" id="UP001279734">
    <property type="component" value="Unassembled WGS sequence"/>
</dbReference>
<proteinExistence type="predicted"/>
<evidence type="ECO:0000313" key="1">
    <source>
        <dbReference type="EMBL" id="GMH11272.1"/>
    </source>
</evidence>
<accession>A0AAD3SHI0</accession>
<reference evidence="1" key="1">
    <citation type="submission" date="2023-05" db="EMBL/GenBank/DDBJ databases">
        <title>Nepenthes gracilis genome sequencing.</title>
        <authorList>
            <person name="Fukushima K."/>
        </authorList>
    </citation>
    <scope>NUCLEOTIDE SEQUENCE</scope>
    <source>
        <strain evidence="1">SING2019-196</strain>
    </source>
</reference>
<evidence type="ECO:0000313" key="2">
    <source>
        <dbReference type="Proteomes" id="UP001279734"/>
    </source>
</evidence>
<gene>
    <name evidence="1" type="ORF">Nepgr_013113</name>
</gene>
<keyword evidence="2" id="KW-1185">Reference proteome</keyword>
<name>A0AAD3SHI0_NEPGR</name>
<organism evidence="1 2">
    <name type="scientific">Nepenthes gracilis</name>
    <name type="common">Slender pitcher plant</name>
    <dbReference type="NCBI Taxonomy" id="150966"/>
    <lineage>
        <taxon>Eukaryota</taxon>
        <taxon>Viridiplantae</taxon>
        <taxon>Streptophyta</taxon>
        <taxon>Embryophyta</taxon>
        <taxon>Tracheophyta</taxon>
        <taxon>Spermatophyta</taxon>
        <taxon>Magnoliopsida</taxon>
        <taxon>eudicotyledons</taxon>
        <taxon>Gunneridae</taxon>
        <taxon>Pentapetalae</taxon>
        <taxon>Caryophyllales</taxon>
        <taxon>Nepenthaceae</taxon>
        <taxon>Nepenthes</taxon>
    </lineage>
</organism>
<dbReference type="AlphaFoldDB" id="A0AAD3SHI0"/>
<sequence>MVDDPTSGPSLFDIGIAYKQLPLSLFEDPPSCKFRAAGCHFRTMKILGSLDVLWQILEQCSFVADFRTM</sequence>
<dbReference type="EMBL" id="BSYO01000011">
    <property type="protein sequence ID" value="GMH11272.1"/>
    <property type="molecule type" value="Genomic_DNA"/>
</dbReference>
<protein>
    <submittedName>
        <fullName evidence="1">Uncharacterized protein</fullName>
    </submittedName>
</protein>
<comment type="caution">
    <text evidence="1">The sequence shown here is derived from an EMBL/GenBank/DDBJ whole genome shotgun (WGS) entry which is preliminary data.</text>
</comment>